<dbReference type="OrthoDB" id="4639950at2"/>
<feature type="transmembrane region" description="Helical" evidence="1">
    <location>
        <begin position="188"/>
        <end position="208"/>
    </location>
</feature>
<dbReference type="NCBIfam" id="NF041646">
    <property type="entry name" value="VC0807_fam"/>
    <property type="match status" value="1"/>
</dbReference>
<feature type="transmembrane region" description="Helical" evidence="1">
    <location>
        <begin position="80"/>
        <end position="98"/>
    </location>
</feature>
<keyword evidence="1" id="KW-0472">Membrane</keyword>
<comment type="caution">
    <text evidence="2">The sequence shown here is derived from an EMBL/GenBank/DDBJ whole genome shotgun (WGS) entry which is preliminary data.</text>
</comment>
<feature type="transmembrane region" description="Helical" evidence="1">
    <location>
        <begin position="54"/>
        <end position="73"/>
    </location>
</feature>
<gene>
    <name evidence="2" type="ORF">A5642_15200</name>
    <name evidence="3" type="ORF">EUA03_17815</name>
</gene>
<dbReference type="EMBL" id="SDLO01000014">
    <property type="protein sequence ID" value="TDK87433.1"/>
    <property type="molecule type" value="Genomic_DNA"/>
</dbReference>
<accession>A0A1A0MW36</accession>
<feature type="transmembrane region" description="Helical" evidence="1">
    <location>
        <begin position="104"/>
        <end position="127"/>
    </location>
</feature>
<protein>
    <recommendedName>
        <fullName evidence="6">Intracellular septation protein A</fullName>
    </recommendedName>
</protein>
<reference evidence="2 4" key="1">
    <citation type="submission" date="2016-06" db="EMBL/GenBank/DDBJ databases">
        <authorList>
            <person name="Kjaerup R.B."/>
            <person name="Dalgaard T.S."/>
            <person name="Juul-Madsen H.R."/>
        </authorList>
    </citation>
    <scope>NUCLEOTIDE SEQUENCE [LARGE SCALE GENOMIC DNA]</scope>
    <source>
        <strain evidence="2 4">1199456.5</strain>
    </source>
</reference>
<feature type="transmembrane region" description="Helical" evidence="1">
    <location>
        <begin position="160"/>
        <end position="182"/>
    </location>
</feature>
<name>A0A1A0MW36_MYCMU</name>
<feature type="transmembrane region" description="Helical" evidence="1">
    <location>
        <begin position="28"/>
        <end position="48"/>
    </location>
</feature>
<dbReference type="Proteomes" id="UP000294929">
    <property type="component" value="Unassembled WGS sequence"/>
</dbReference>
<proteinExistence type="predicted"/>
<evidence type="ECO:0000256" key="1">
    <source>
        <dbReference type="SAM" id="Phobius"/>
    </source>
</evidence>
<reference evidence="3 5" key="2">
    <citation type="submission" date="2019-01" db="EMBL/GenBank/DDBJ databases">
        <title>High-quality-draft genome sequences of five non-tuberculosis mycobacteriaceae isolated from a nosocomial environment.</title>
        <authorList>
            <person name="Tiago I."/>
            <person name="Alarico S."/>
            <person name="Pereira S.G."/>
            <person name="Coelho C."/>
            <person name="Maranha A."/>
            <person name="Empadinhas N."/>
        </authorList>
    </citation>
    <scope>NUCLEOTIDE SEQUENCE [LARGE SCALE GENOMIC DNA]</scope>
    <source>
        <strain evidence="3 5">24AIII</strain>
    </source>
</reference>
<evidence type="ECO:0000313" key="3">
    <source>
        <dbReference type="EMBL" id="TDK87433.1"/>
    </source>
</evidence>
<dbReference type="EMBL" id="LZSF01000087">
    <property type="protein sequence ID" value="OBA89271.1"/>
    <property type="molecule type" value="Genomic_DNA"/>
</dbReference>
<evidence type="ECO:0008006" key="6">
    <source>
        <dbReference type="Google" id="ProtNLM"/>
    </source>
</evidence>
<dbReference type="AlphaFoldDB" id="A0A1A0MW36"/>
<keyword evidence="1" id="KW-1133">Transmembrane helix</keyword>
<dbReference type="RefSeq" id="WP_064858237.1">
    <property type="nucleotide sequence ID" value="NZ_LZSF01000087.1"/>
</dbReference>
<evidence type="ECO:0000313" key="5">
    <source>
        <dbReference type="Proteomes" id="UP000294929"/>
    </source>
</evidence>
<evidence type="ECO:0000313" key="2">
    <source>
        <dbReference type="EMBL" id="OBA89271.1"/>
    </source>
</evidence>
<dbReference type="Proteomes" id="UP000093962">
    <property type="component" value="Unassembled WGS sequence"/>
</dbReference>
<evidence type="ECO:0000313" key="4">
    <source>
        <dbReference type="Proteomes" id="UP000093962"/>
    </source>
</evidence>
<keyword evidence="1" id="KW-0812">Transmembrane</keyword>
<organism evidence="2 4">
    <name type="scientific">Mycolicibacterium mucogenicum</name>
    <name type="common">Mycobacterium mucogenicum</name>
    <dbReference type="NCBI Taxonomy" id="56689"/>
    <lineage>
        <taxon>Bacteria</taxon>
        <taxon>Bacillati</taxon>
        <taxon>Actinomycetota</taxon>
        <taxon>Actinomycetes</taxon>
        <taxon>Mycobacteriales</taxon>
        <taxon>Mycobacteriaceae</taxon>
        <taxon>Mycolicibacterium</taxon>
    </lineage>
</organism>
<sequence length="227" mass="23985">MTAMSIDTIEPEPVDRPDAARSAAKRRAIVRTVLEIGTPLVAFYGLRATGHSEYFALLAATVVAGVPVAYGLVRVRRLDPYSGYLMLMFGLTLAVALVTTDPRLVLAGQTLVGGVAAAVFLASCLLGKPMTQFVAARFMPATTEHTPTTALLALHVRLSAVVGVGLLIQVAVLLGIIFTFPFDVANGLVNAVGSVVVLAIGAVVALMVRRFKQALAPEVRRPGTRHR</sequence>